<dbReference type="Proteomes" id="UP000324222">
    <property type="component" value="Unassembled WGS sequence"/>
</dbReference>
<accession>A0A5B7J9G4</accession>
<sequence length="65" mass="7192">MVMMTVVKSVTAAATMTMTSVQMTAMMRQNFSFVEEQHGEAVREEGEAVHTSTVPACFQRQAPRP</sequence>
<evidence type="ECO:0000313" key="2">
    <source>
        <dbReference type="EMBL" id="MPC92832.1"/>
    </source>
</evidence>
<keyword evidence="3" id="KW-1185">Reference proteome</keyword>
<evidence type="ECO:0000313" key="3">
    <source>
        <dbReference type="Proteomes" id="UP000324222"/>
    </source>
</evidence>
<dbReference type="EMBL" id="VSRR010092667">
    <property type="protein sequence ID" value="MPC92832.1"/>
    <property type="molecule type" value="Genomic_DNA"/>
</dbReference>
<comment type="caution">
    <text evidence="2">The sequence shown here is derived from an EMBL/GenBank/DDBJ whole genome shotgun (WGS) entry which is preliminary data.</text>
</comment>
<reference evidence="2 3" key="1">
    <citation type="submission" date="2019-05" db="EMBL/GenBank/DDBJ databases">
        <title>Another draft genome of Portunus trituberculatus and its Hox gene families provides insights of decapod evolution.</title>
        <authorList>
            <person name="Jeong J.-H."/>
            <person name="Song I."/>
            <person name="Kim S."/>
            <person name="Choi T."/>
            <person name="Kim D."/>
            <person name="Ryu S."/>
            <person name="Kim W."/>
        </authorList>
    </citation>
    <scope>NUCLEOTIDE SEQUENCE [LARGE SCALE GENOMIC DNA]</scope>
    <source>
        <tissue evidence="2">Muscle</tissue>
    </source>
</reference>
<proteinExistence type="predicted"/>
<protein>
    <submittedName>
        <fullName evidence="2">Uncharacterized protein</fullName>
    </submittedName>
</protein>
<evidence type="ECO:0000256" key="1">
    <source>
        <dbReference type="SAM" id="MobiDB-lite"/>
    </source>
</evidence>
<organism evidence="2 3">
    <name type="scientific">Portunus trituberculatus</name>
    <name type="common">Swimming crab</name>
    <name type="synonym">Neptunus trituberculatus</name>
    <dbReference type="NCBI Taxonomy" id="210409"/>
    <lineage>
        <taxon>Eukaryota</taxon>
        <taxon>Metazoa</taxon>
        <taxon>Ecdysozoa</taxon>
        <taxon>Arthropoda</taxon>
        <taxon>Crustacea</taxon>
        <taxon>Multicrustacea</taxon>
        <taxon>Malacostraca</taxon>
        <taxon>Eumalacostraca</taxon>
        <taxon>Eucarida</taxon>
        <taxon>Decapoda</taxon>
        <taxon>Pleocyemata</taxon>
        <taxon>Brachyura</taxon>
        <taxon>Eubrachyura</taxon>
        <taxon>Portunoidea</taxon>
        <taxon>Portunidae</taxon>
        <taxon>Portuninae</taxon>
        <taxon>Portunus</taxon>
    </lineage>
</organism>
<feature type="region of interest" description="Disordered" evidence="1">
    <location>
        <begin position="38"/>
        <end position="65"/>
    </location>
</feature>
<gene>
    <name evidence="2" type="ORF">E2C01_087942</name>
</gene>
<name>A0A5B7J9G4_PORTR</name>
<dbReference type="AlphaFoldDB" id="A0A5B7J9G4"/>
<feature type="compositionally biased region" description="Basic and acidic residues" evidence="1">
    <location>
        <begin position="38"/>
        <end position="48"/>
    </location>
</feature>